<sequence>MLSSHPRDPARWPRLLTLLLCLALLAPSFSLTQFNPATLANPDSWRTMAGFVAGFFPMALQADFLRDVARETITTLASATAGIALAMLLGAPLAFATSHALQRHVLGGERPARLACWLASGLRGLMVILRGIPEIVWALLLVRAVGLGSLPAVLAIGLAYGGMLAKVYAEILESQTPGLASALYLQGASRWQCLLYGLWPQALPELLSYSVYRWECAIRASAVMGFVGAGGVGQLLDTSLKMLNGGEVSTLLLVFLLLVSLSEGVSQLSRLALGRVATTRMLPLMGLLAVAASVLWLWPGWRDSGFDSSAIVRFARDFFPPASDMLADIAHGVVETLAMSGLGSVLAFMAGAVLAMPAAGRFGWAAKWLSRLLLNVLRGVPDLLWAAMAVLAVGLGPAAGVLALALHTTGVLGRLFAETLENADPEPELALQQVGAGRLLAFAYGQLPTVCSQWLAYTLYRWENNIRSATVLGIVGAGGLGQQLYLALSLFQQHRAASLIIAMLLLSWAVEQLSRYCRQRMG</sequence>
<dbReference type="Gene3D" id="1.10.3720.10">
    <property type="entry name" value="MetI-like"/>
    <property type="match status" value="2"/>
</dbReference>
<comment type="caution">
    <text evidence="9">The sequence shown here is derived from an EMBL/GenBank/DDBJ whole genome shotgun (WGS) entry which is preliminary data.</text>
</comment>
<feature type="transmembrane region" description="Helical" evidence="7">
    <location>
        <begin position="469"/>
        <end position="488"/>
    </location>
</feature>
<dbReference type="NCBIfam" id="TIGR01097">
    <property type="entry name" value="PhnE"/>
    <property type="match status" value="1"/>
</dbReference>
<name>A0A318J8W0_9NEIS</name>
<accession>A0A318J8W0</accession>
<keyword evidence="3" id="KW-1003">Cell membrane</keyword>
<comment type="similarity">
    <text evidence="7">Belongs to the binding-protein-dependent transport system permease family.</text>
</comment>
<dbReference type="InterPro" id="IPR005769">
    <property type="entry name" value="PhnE/PtxC"/>
</dbReference>
<dbReference type="PANTHER" id="PTHR30043:SF1">
    <property type="entry name" value="ABC TRANSPORT SYSTEM PERMEASE PROTEIN P69"/>
    <property type="match status" value="1"/>
</dbReference>
<evidence type="ECO:0000256" key="7">
    <source>
        <dbReference type="RuleBase" id="RU363032"/>
    </source>
</evidence>
<evidence type="ECO:0000256" key="1">
    <source>
        <dbReference type="ARBA" id="ARBA00004651"/>
    </source>
</evidence>
<evidence type="ECO:0000256" key="6">
    <source>
        <dbReference type="ARBA" id="ARBA00023136"/>
    </source>
</evidence>
<dbReference type="Proteomes" id="UP000248395">
    <property type="component" value="Unassembled WGS sequence"/>
</dbReference>
<comment type="subcellular location">
    <subcellularLocation>
        <location evidence="1 7">Cell membrane</location>
        <topology evidence="1 7">Multi-pass membrane protein</topology>
    </subcellularLocation>
</comment>
<keyword evidence="10" id="KW-1185">Reference proteome</keyword>
<evidence type="ECO:0000256" key="2">
    <source>
        <dbReference type="ARBA" id="ARBA00022448"/>
    </source>
</evidence>
<keyword evidence="2 7" id="KW-0813">Transport</keyword>
<dbReference type="GO" id="GO:0005886">
    <property type="term" value="C:plasma membrane"/>
    <property type="evidence" value="ECO:0007669"/>
    <property type="project" value="UniProtKB-SubCell"/>
</dbReference>
<feature type="transmembrane region" description="Helical" evidence="7">
    <location>
        <begin position="216"/>
        <end position="236"/>
    </location>
</feature>
<dbReference type="PANTHER" id="PTHR30043">
    <property type="entry name" value="PHOSPHONATES TRANSPORT SYSTEM PERMEASE PROTEIN"/>
    <property type="match status" value="1"/>
</dbReference>
<feature type="transmembrane region" description="Helical" evidence="7">
    <location>
        <begin position="46"/>
        <end position="64"/>
    </location>
</feature>
<evidence type="ECO:0000256" key="4">
    <source>
        <dbReference type="ARBA" id="ARBA00022692"/>
    </source>
</evidence>
<organism evidence="9 10">
    <name type="scientific">Aquitalea magnusonii</name>
    <dbReference type="NCBI Taxonomy" id="332411"/>
    <lineage>
        <taxon>Bacteria</taxon>
        <taxon>Pseudomonadati</taxon>
        <taxon>Pseudomonadota</taxon>
        <taxon>Betaproteobacteria</taxon>
        <taxon>Neisseriales</taxon>
        <taxon>Chromobacteriaceae</taxon>
        <taxon>Aquitalea</taxon>
    </lineage>
</organism>
<feature type="transmembrane region" description="Helical" evidence="7">
    <location>
        <begin position="135"/>
        <end position="160"/>
    </location>
</feature>
<evidence type="ECO:0000313" key="10">
    <source>
        <dbReference type="Proteomes" id="UP000248395"/>
    </source>
</evidence>
<dbReference type="GO" id="GO:0015416">
    <property type="term" value="F:ABC-type phosphonate transporter activity"/>
    <property type="evidence" value="ECO:0007669"/>
    <property type="project" value="InterPro"/>
</dbReference>
<feature type="transmembrane region" description="Helical" evidence="7">
    <location>
        <begin position="76"/>
        <end position="96"/>
    </location>
</feature>
<dbReference type="PROSITE" id="PS50928">
    <property type="entry name" value="ABC_TM1"/>
    <property type="match status" value="2"/>
</dbReference>
<dbReference type="Pfam" id="PF00528">
    <property type="entry name" value="BPD_transp_1"/>
    <property type="match status" value="2"/>
</dbReference>
<keyword evidence="6 7" id="KW-0472">Membrane</keyword>
<gene>
    <name evidence="9" type="ORF">DFR38_112116</name>
</gene>
<protein>
    <submittedName>
        <fullName evidence="9">Phosphonate transport system permease protein</fullName>
    </submittedName>
</protein>
<dbReference type="SUPFAM" id="SSF161098">
    <property type="entry name" value="MetI-like"/>
    <property type="match status" value="2"/>
</dbReference>
<evidence type="ECO:0000313" key="9">
    <source>
        <dbReference type="EMBL" id="PXX44688.1"/>
    </source>
</evidence>
<dbReference type="EMBL" id="QJKC01000012">
    <property type="protein sequence ID" value="PXX44688.1"/>
    <property type="molecule type" value="Genomic_DNA"/>
</dbReference>
<dbReference type="RefSeq" id="WP_244909909.1">
    <property type="nucleotide sequence ID" value="NZ_QJKC01000012.1"/>
</dbReference>
<keyword evidence="5 7" id="KW-1133">Transmembrane helix</keyword>
<feature type="transmembrane region" description="Helical" evidence="7">
    <location>
        <begin position="383"/>
        <end position="406"/>
    </location>
</feature>
<evidence type="ECO:0000256" key="3">
    <source>
        <dbReference type="ARBA" id="ARBA00022475"/>
    </source>
</evidence>
<dbReference type="InterPro" id="IPR000515">
    <property type="entry name" value="MetI-like"/>
</dbReference>
<feature type="transmembrane region" description="Helical" evidence="7">
    <location>
        <begin position="494"/>
        <end position="511"/>
    </location>
</feature>
<dbReference type="InterPro" id="IPR035906">
    <property type="entry name" value="MetI-like_sf"/>
</dbReference>
<feature type="transmembrane region" description="Helical" evidence="7">
    <location>
        <begin position="342"/>
        <end position="362"/>
    </location>
</feature>
<reference evidence="9 10" key="1">
    <citation type="submission" date="2018-05" db="EMBL/GenBank/DDBJ databases">
        <title>Genomic Encyclopedia of Type Strains, Phase IV (KMG-IV): sequencing the most valuable type-strain genomes for metagenomic binning, comparative biology and taxonomic classification.</title>
        <authorList>
            <person name="Goeker M."/>
        </authorList>
    </citation>
    <scope>NUCLEOTIDE SEQUENCE [LARGE SCALE GENOMIC DNA]</scope>
    <source>
        <strain evidence="9 10">DSM 25134</strain>
    </source>
</reference>
<dbReference type="CDD" id="cd06261">
    <property type="entry name" value="TM_PBP2"/>
    <property type="match status" value="1"/>
</dbReference>
<feature type="domain" description="ABC transmembrane type-1" evidence="8">
    <location>
        <begin position="333"/>
        <end position="514"/>
    </location>
</feature>
<evidence type="ECO:0000259" key="8">
    <source>
        <dbReference type="PROSITE" id="PS50928"/>
    </source>
</evidence>
<evidence type="ECO:0000256" key="5">
    <source>
        <dbReference type="ARBA" id="ARBA00022989"/>
    </source>
</evidence>
<feature type="transmembrane region" description="Helical" evidence="7">
    <location>
        <begin position="281"/>
        <end position="298"/>
    </location>
</feature>
<keyword evidence="4 7" id="KW-0812">Transmembrane</keyword>
<feature type="transmembrane region" description="Helical" evidence="7">
    <location>
        <begin position="248"/>
        <end position="269"/>
    </location>
</feature>
<feature type="domain" description="ABC transmembrane type-1" evidence="8">
    <location>
        <begin position="72"/>
        <end position="266"/>
    </location>
</feature>
<proteinExistence type="inferred from homology"/>
<dbReference type="AlphaFoldDB" id="A0A318J8W0"/>